<protein>
    <recommendedName>
        <fullName evidence="4">Lipocalin-like domain-containing protein</fullName>
    </recommendedName>
</protein>
<comment type="caution">
    <text evidence="2">The sequence shown here is derived from an EMBL/GenBank/DDBJ whole genome shotgun (WGS) entry which is preliminary data.</text>
</comment>
<gene>
    <name evidence="2" type="ORF">DPV69_01015</name>
</gene>
<keyword evidence="3" id="KW-1185">Reference proteome</keyword>
<feature type="chain" id="PRO_5019441532" description="Lipocalin-like domain-containing protein" evidence="1">
    <location>
        <begin position="20"/>
        <end position="117"/>
    </location>
</feature>
<organism evidence="2 3">
    <name type="scientific">Pedobacter chitinilyticus</name>
    <dbReference type="NCBI Taxonomy" id="2233776"/>
    <lineage>
        <taxon>Bacteria</taxon>
        <taxon>Pseudomonadati</taxon>
        <taxon>Bacteroidota</taxon>
        <taxon>Sphingobacteriia</taxon>
        <taxon>Sphingobacteriales</taxon>
        <taxon>Sphingobacteriaceae</taxon>
        <taxon>Pedobacter</taxon>
    </lineage>
</organism>
<sequence>MKYKTASLIILLLTSFVLAYCSSLQQSFDLEVIKGNWCLNKKQLNYPKLRFDDKSTLTLSSIGDTIYRYKYSMQGAFLSIQKDGKTIKNKILKLNKDSLILKGLLENATIQKYSRCK</sequence>
<name>A0A443Z0G8_9SPHI</name>
<dbReference type="EMBL" id="SAYW01000001">
    <property type="protein sequence ID" value="RWU09959.1"/>
    <property type="molecule type" value="Genomic_DNA"/>
</dbReference>
<evidence type="ECO:0000313" key="3">
    <source>
        <dbReference type="Proteomes" id="UP000284120"/>
    </source>
</evidence>
<dbReference type="RefSeq" id="WP_128353267.1">
    <property type="nucleotide sequence ID" value="NZ_QMHN01000001.1"/>
</dbReference>
<feature type="signal peptide" evidence="1">
    <location>
        <begin position="1"/>
        <end position="19"/>
    </location>
</feature>
<reference evidence="2 3" key="1">
    <citation type="submission" date="2018-06" db="EMBL/GenBank/DDBJ databases">
        <title>Pedobacter endophyticus sp. nov., an endophytic bacterium isolated from a leaf of Triticum aestivum.</title>
        <authorList>
            <person name="Zhang L."/>
        </authorList>
    </citation>
    <scope>NUCLEOTIDE SEQUENCE [LARGE SCALE GENOMIC DNA]</scope>
    <source>
        <strain evidence="2 3">CM134L-2</strain>
    </source>
</reference>
<evidence type="ECO:0008006" key="4">
    <source>
        <dbReference type="Google" id="ProtNLM"/>
    </source>
</evidence>
<dbReference type="Proteomes" id="UP000284120">
    <property type="component" value="Unassembled WGS sequence"/>
</dbReference>
<accession>A0A443Z0G8</accession>
<dbReference type="AlphaFoldDB" id="A0A443Z0G8"/>
<evidence type="ECO:0000313" key="2">
    <source>
        <dbReference type="EMBL" id="RWU09959.1"/>
    </source>
</evidence>
<dbReference type="OrthoDB" id="9791578at2"/>
<keyword evidence="1" id="KW-0732">Signal</keyword>
<evidence type="ECO:0000256" key="1">
    <source>
        <dbReference type="SAM" id="SignalP"/>
    </source>
</evidence>
<proteinExistence type="predicted"/>